<dbReference type="AlphaFoldDB" id="A0A8T0FXY2"/>
<evidence type="ECO:0000256" key="1">
    <source>
        <dbReference type="SAM" id="MobiDB-lite"/>
    </source>
</evidence>
<reference evidence="4" key="2">
    <citation type="submission" date="2020-06" db="EMBL/GenBank/DDBJ databases">
        <authorList>
            <person name="Sheffer M."/>
        </authorList>
    </citation>
    <scope>NUCLEOTIDE SEQUENCE</scope>
</reference>
<keyword evidence="2" id="KW-1133">Transmembrane helix</keyword>
<keyword evidence="2" id="KW-0812">Transmembrane</keyword>
<keyword evidence="2" id="KW-0472">Membrane</keyword>
<proteinExistence type="predicted"/>
<sequence length="400" mass="46206">MQLIKDFAWSTFVTLFIFTIVESSSEVIEEKNLHIPNQWNIDLENDTSTDDTIYYSRTADLIINVEVTGNWSNCVLNFFYEEVEFKEYRNDSSDREGKISPWISMEGRGYRPNNLNNSEDSFGEFRERLASLGTEYAYNNSKNLKIDSSQVHIVRVSAVIGKKDILYVMVKIQHAKNGKAIFTWNQLGHILKEYSSRFSSEVKRGYWIKHCTEETHQRKWANIIIYAIAPVLCCICLLIWNWRNTPFSRIFSKKIKMAIIRSKKDLMAPVEDNEYLSNYVTNTVPKVRITNDEGRRYTWNNDDGALSSGAEQDSDIEVFNRRDLRRSSSSRSNTKVSGSARSSSRSLKRPEINMAFKNEECIDDIQNIPETSTPATEHAYDTVNSQKSLLSTNSTFETKL</sequence>
<feature type="signal peptide" evidence="3">
    <location>
        <begin position="1"/>
        <end position="23"/>
    </location>
</feature>
<feature type="transmembrane region" description="Helical" evidence="2">
    <location>
        <begin position="220"/>
        <end position="240"/>
    </location>
</feature>
<gene>
    <name evidence="4" type="ORF">HNY73_002465</name>
</gene>
<organism evidence="4 5">
    <name type="scientific">Argiope bruennichi</name>
    <name type="common">Wasp spider</name>
    <name type="synonym">Aranea bruennichi</name>
    <dbReference type="NCBI Taxonomy" id="94029"/>
    <lineage>
        <taxon>Eukaryota</taxon>
        <taxon>Metazoa</taxon>
        <taxon>Ecdysozoa</taxon>
        <taxon>Arthropoda</taxon>
        <taxon>Chelicerata</taxon>
        <taxon>Arachnida</taxon>
        <taxon>Araneae</taxon>
        <taxon>Araneomorphae</taxon>
        <taxon>Entelegynae</taxon>
        <taxon>Araneoidea</taxon>
        <taxon>Araneidae</taxon>
        <taxon>Argiope</taxon>
    </lineage>
</organism>
<feature type="region of interest" description="Disordered" evidence="1">
    <location>
        <begin position="322"/>
        <end position="352"/>
    </location>
</feature>
<comment type="caution">
    <text evidence="4">The sequence shown here is derived from an EMBL/GenBank/DDBJ whole genome shotgun (WGS) entry which is preliminary data.</text>
</comment>
<protein>
    <submittedName>
        <fullName evidence="4">Uncharacterized protein</fullName>
    </submittedName>
</protein>
<evidence type="ECO:0000256" key="2">
    <source>
        <dbReference type="SAM" id="Phobius"/>
    </source>
</evidence>
<evidence type="ECO:0000256" key="3">
    <source>
        <dbReference type="SAM" id="SignalP"/>
    </source>
</evidence>
<feature type="compositionally biased region" description="Low complexity" evidence="1">
    <location>
        <begin position="327"/>
        <end position="345"/>
    </location>
</feature>
<dbReference type="Proteomes" id="UP000807504">
    <property type="component" value="Unassembled WGS sequence"/>
</dbReference>
<dbReference type="EMBL" id="JABXBU010000002">
    <property type="protein sequence ID" value="KAF8794489.1"/>
    <property type="molecule type" value="Genomic_DNA"/>
</dbReference>
<evidence type="ECO:0000313" key="4">
    <source>
        <dbReference type="EMBL" id="KAF8794489.1"/>
    </source>
</evidence>
<accession>A0A8T0FXY2</accession>
<keyword evidence="5" id="KW-1185">Reference proteome</keyword>
<feature type="chain" id="PRO_5035754729" evidence="3">
    <location>
        <begin position="24"/>
        <end position="400"/>
    </location>
</feature>
<evidence type="ECO:0000313" key="5">
    <source>
        <dbReference type="Proteomes" id="UP000807504"/>
    </source>
</evidence>
<name>A0A8T0FXY2_ARGBR</name>
<keyword evidence="3" id="KW-0732">Signal</keyword>
<reference evidence="4" key="1">
    <citation type="journal article" date="2020" name="bioRxiv">
        <title>Chromosome-level reference genome of the European wasp spider Argiope bruennichi: a resource for studies on range expansion and evolutionary adaptation.</title>
        <authorList>
            <person name="Sheffer M.M."/>
            <person name="Hoppe A."/>
            <person name="Krehenwinkel H."/>
            <person name="Uhl G."/>
            <person name="Kuss A.W."/>
            <person name="Jensen L."/>
            <person name="Jensen C."/>
            <person name="Gillespie R.G."/>
            <person name="Hoff K.J."/>
            <person name="Prost S."/>
        </authorList>
    </citation>
    <scope>NUCLEOTIDE SEQUENCE</scope>
</reference>